<dbReference type="KEGG" id="mls:MSLAZ_2079"/>
<dbReference type="GeneID" id="24806873"/>
<proteinExistence type="predicted"/>
<dbReference type="PATRIC" id="fig|1434111.4.peg.2740"/>
<name>A0A0E3WT01_9EURY</name>
<dbReference type="Proteomes" id="UP000033072">
    <property type="component" value="Chromosome"/>
</dbReference>
<dbReference type="STRING" id="1434111.MSLAZ_2079"/>
<reference evidence="1 2" key="1">
    <citation type="submission" date="2014-07" db="EMBL/GenBank/DDBJ databases">
        <title>Methanogenic archaea and the global carbon cycle.</title>
        <authorList>
            <person name="Henriksen J.R."/>
            <person name="Luke J."/>
            <person name="Reinhart S."/>
            <person name="Benedict M.N."/>
            <person name="Youngblut N.D."/>
            <person name="Metcalf M.E."/>
            <person name="Whitaker R.J."/>
            <person name="Metcalf W.W."/>
        </authorList>
    </citation>
    <scope>NUCLEOTIDE SEQUENCE [LARGE SCALE GENOMIC DNA]</scope>
    <source>
        <strain evidence="1 2">Z-7289</strain>
    </source>
</reference>
<gene>
    <name evidence="1" type="ORF">MSLAZ_2079</name>
</gene>
<accession>A0A0E3WT01</accession>
<dbReference type="HOGENOM" id="CLU_415985_0_0_2"/>
<dbReference type="EMBL" id="CP009515">
    <property type="protein sequence ID" value="AKB75340.1"/>
    <property type="molecule type" value="Genomic_DNA"/>
</dbReference>
<dbReference type="RefSeq" id="WP_048126776.1">
    <property type="nucleotide sequence ID" value="NZ_CP009515.1"/>
</dbReference>
<keyword evidence="2" id="KW-1185">Reference proteome</keyword>
<dbReference type="AlphaFoldDB" id="A0A0E3WT01"/>
<evidence type="ECO:0000313" key="2">
    <source>
        <dbReference type="Proteomes" id="UP000033072"/>
    </source>
</evidence>
<evidence type="ECO:0000313" key="1">
    <source>
        <dbReference type="EMBL" id="AKB75340.1"/>
    </source>
</evidence>
<sequence length="677" mass="79154">MDSEKVIPELHDVGKLVDTKWIANYISEKLSVPRNNLDFSHSFWCINKETGEEIDYRGLFKESFKETPSYKCIRYHHEPEGASEKVLSEFSSKRNEYEVFLVSLADQMASSISRALTIKEKEELEKKGLKSERVFLKLWKTSPDKMTDLISSKEDFEELIRFINSVTNKNHYLKNFENELLNRPEDLFPPKNITSLYTHSKLVGKIFRFFDESKAIRKEKDHFEFQGIKVNDVKDAMNKWSIVFVLGQIKFPHYPSRVKDLNLFQILKDNVKDFSENNNVIFNTSTRFVAIMLPDTSLEDFCKPFTDNGFIVKIEEVNVKLNKLHLTPKSLRKRNMDELHEANCKFSASLRDQNVPENIIQEKLKKQESEYLLKGFHESNIYGGLPLTIDNICEICQMKSVERDWIDEESGLVEHLCNGCYSIREKKSLATLIQDWYNKNPYSKIAWIKIDLDVNYLNEVLENLLNRYLDKKLGSEDFKDIELRFSVLAEFQNDYNSFLKDFNNSLINKFGYENVQLILDDFFCVNIDKLSKIKIVLEMYHELFYKYFPKLAEQKSPITFSASSSSAKFAFFRHWQLIEQPLDDINMVAIGKGSMHVSLPQLGELLKSRIPSSTQLHKLSKVSEKSELLGKKLVYDRGDFRLHKDLEPIRKLSGVVNFKTILIFTKIMEDSNFHEVP</sequence>
<protein>
    <submittedName>
        <fullName evidence="1">Uncharacterized protein</fullName>
    </submittedName>
</protein>
<dbReference type="OrthoDB" id="386890at2157"/>
<organism evidence="1 2">
    <name type="scientific">Methanosarcina lacustris Z-7289</name>
    <dbReference type="NCBI Taxonomy" id="1434111"/>
    <lineage>
        <taxon>Archaea</taxon>
        <taxon>Methanobacteriati</taxon>
        <taxon>Methanobacteriota</taxon>
        <taxon>Stenosarchaea group</taxon>
        <taxon>Methanomicrobia</taxon>
        <taxon>Methanosarcinales</taxon>
        <taxon>Methanosarcinaceae</taxon>
        <taxon>Methanosarcina</taxon>
    </lineage>
</organism>